<gene>
    <name evidence="7" type="ORF">GCM10025866_04770</name>
</gene>
<evidence type="ECO:0000259" key="5">
    <source>
        <dbReference type="Pfam" id="PF00703"/>
    </source>
</evidence>
<dbReference type="InterPro" id="IPR017853">
    <property type="entry name" value="GH"/>
</dbReference>
<dbReference type="EMBL" id="AP027731">
    <property type="protein sequence ID" value="BDZ44568.1"/>
    <property type="molecule type" value="Genomic_DNA"/>
</dbReference>
<comment type="similarity">
    <text evidence="1">Belongs to the glycosyl hydrolase 2 family.</text>
</comment>
<dbReference type="RefSeq" id="WP_286278019.1">
    <property type="nucleotide sequence ID" value="NZ_AP027731.1"/>
</dbReference>
<evidence type="ECO:0000256" key="1">
    <source>
        <dbReference type="ARBA" id="ARBA00007401"/>
    </source>
</evidence>
<keyword evidence="8" id="KW-1185">Reference proteome</keyword>
<dbReference type="SUPFAM" id="SSF51445">
    <property type="entry name" value="(Trans)glycosidases"/>
    <property type="match status" value="1"/>
</dbReference>
<keyword evidence="2 7" id="KW-0378">Hydrolase</keyword>
<dbReference type="SUPFAM" id="SSF49303">
    <property type="entry name" value="beta-Galactosidase/glucuronidase domain"/>
    <property type="match status" value="1"/>
</dbReference>
<dbReference type="InterPro" id="IPR006103">
    <property type="entry name" value="Glyco_hydro_2_cat"/>
</dbReference>
<feature type="domain" description="Glycoside hydrolase family 2 catalytic" evidence="6">
    <location>
        <begin position="317"/>
        <end position="454"/>
    </location>
</feature>
<dbReference type="InterPro" id="IPR013783">
    <property type="entry name" value="Ig-like_fold"/>
</dbReference>
<evidence type="ECO:0000256" key="4">
    <source>
        <dbReference type="SAM" id="MobiDB-lite"/>
    </source>
</evidence>
<accession>A0ABN6XKA2</accession>
<evidence type="ECO:0000313" key="7">
    <source>
        <dbReference type="EMBL" id="BDZ44568.1"/>
    </source>
</evidence>
<dbReference type="PANTHER" id="PTHR42732:SF3">
    <property type="entry name" value="HYDROLASE"/>
    <property type="match status" value="1"/>
</dbReference>
<name>A0ABN6XKA2_9MICO</name>
<evidence type="ECO:0000256" key="2">
    <source>
        <dbReference type="ARBA" id="ARBA00022801"/>
    </source>
</evidence>
<dbReference type="Pfam" id="PF02836">
    <property type="entry name" value="Glyco_hydro_2_C"/>
    <property type="match status" value="1"/>
</dbReference>
<dbReference type="Gene3D" id="3.20.20.80">
    <property type="entry name" value="Glycosidases"/>
    <property type="match status" value="1"/>
</dbReference>
<evidence type="ECO:0000259" key="6">
    <source>
        <dbReference type="Pfam" id="PF02836"/>
    </source>
</evidence>
<dbReference type="Gene3D" id="2.60.120.260">
    <property type="entry name" value="Galactose-binding domain-like"/>
    <property type="match status" value="1"/>
</dbReference>
<dbReference type="InterPro" id="IPR036156">
    <property type="entry name" value="Beta-gal/glucu_dom_sf"/>
</dbReference>
<evidence type="ECO:0000256" key="3">
    <source>
        <dbReference type="ARBA" id="ARBA00023295"/>
    </source>
</evidence>
<proteinExistence type="inferred from homology"/>
<reference evidence="8" key="1">
    <citation type="journal article" date="2019" name="Int. J. Syst. Evol. Microbiol.">
        <title>The Global Catalogue of Microorganisms (GCM) 10K type strain sequencing project: providing services to taxonomists for standard genome sequencing and annotation.</title>
        <authorList>
            <consortium name="The Broad Institute Genomics Platform"/>
            <consortium name="The Broad Institute Genome Sequencing Center for Infectious Disease"/>
            <person name="Wu L."/>
            <person name="Ma J."/>
        </authorList>
    </citation>
    <scope>NUCLEOTIDE SEQUENCE [LARGE SCALE GENOMIC DNA]</scope>
    <source>
        <strain evidence="8">NBRC 108725</strain>
    </source>
</reference>
<evidence type="ECO:0000313" key="8">
    <source>
        <dbReference type="Proteomes" id="UP001321498"/>
    </source>
</evidence>
<dbReference type="Gene3D" id="2.60.40.10">
    <property type="entry name" value="Immunoglobulins"/>
    <property type="match status" value="1"/>
</dbReference>
<dbReference type="InterPro" id="IPR008979">
    <property type="entry name" value="Galactose-bd-like_sf"/>
</dbReference>
<dbReference type="Proteomes" id="UP001321498">
    <property type="component" value="Chromosome"/>
</dbReference>
<sequence>MSDALPRPEHPRPQFVRDRWLILNGEWDFEIDQGDSGLQRGLVEAPLSGRILVPFAPESAASGIGDTDYLQAVWYRRTVRVPDDWFGVVLLHFGAVDYDTTVWVDGVEAGRHRGGFSSFTLDLGPLAAGSEFILTVRARDLHDNTQARGKQARQFLNNGCYYTRTTGIWQTVWLESVPPVHLRRVATTPRFADGAFTFRAAVSRNAPGHSFRATVLSGGRPIASAETRADLDLSPALDVRLPEDAVRAWSPEDPHLYDVVFELVDAAGETVDEVTSYAGLRSVSIDGQALLLNGEPVFQRLVLDQGWWPDTLMTAPSDEALREDIQLALSAGFNGARLHQKVFEERYLYHADRAGFLVWGEFGDWGVNGLGGTGANQQPTASHVGEWLEVLERDISHPAILGWCPLNETAQLRHDRTTALDDVTHAMFLATKLADPSRPVIDASGYSHRERTDVYDSHSYLQDPAEFAEQQRGLADGMPYVNVGEDGPWSLPYAGQPYFVSEFGGIWWNPARSRDAGAGDDLLDSWGYGDRVRNLDEFYARFEGLIGVLLDDPRMFGYCYTQLTDVFQEENGIYAFDRTVKLDVERIRRAQQRPAAYESTRDGAPVPAGTAHSAPSGELRGPVG</sequence>
<dbReference type="InterPro" id="IPR051913">
    <property type="entry name" value="GH2_Domain-Containing"/>
</dbReference>
<dbReference type="Pfam" id="PF00703">
    <property type="entry name" value="Glyco_hydro_2"/>
    <property type="match status" value="1"/>
</dbReference>
<dbReference type="GO" id="GO:0016787">
    <property type="term" value="F:hydrolase activity"/>
    <property type="evidence" value="ECO:0007669"/>
    <property type="project" value="UniProtKB-KW"/>
</dbReference>
<dbReference type="PANTHER" id="PTHR42732">
    <property type="entry name" value="BETA-GALACTOSIDASE"/>
    <property type="match status" value="1"/>
</dbReference>
<feature type="domain" description="Glycoside hydrolase family 2 immunoglobulin-like beta-sandwich" evidence="5">
    <location>
        <begin position="180"/>
        <end position="281"/>
    </location>
</feature>
<dbReference type="InterPro" id="IPR006102">
    <property type="entry name" value="Ig-like_GH2"/>
</dbReference>
<feature type="region of interest" description="Disordered" evidence="4">
    <location>
        <begin position="593"/>
        <end position="624"/>
    </location>
</feature>
<organism evidence="7 8">
    <name type="scientific">Naasia aerilata</name>
    <dbReference type="NCBI Taxonomy" id="1162966"/>
    <lineage>
        <taxon>Bacteria</taxon>
        <taxon>Bacillati</taxon>
        <taxon>Actinomycetota</taxon>
        <taxon>Actinomycetes</taxon>
        <taxon>Micrococcales</taxon>
        <taxon>Microbacteriaceae</taxon>
        <taxon>Naasia</taxon>
    </lineage>
</organism>
<dbReference type="SUPFAM" id="SSF49785">
    <property type="entry name" value="Galactose-binding domain-like"/>
    <property type="match status" value="1"/>
</dbReference>
<keyword evidence="3" id="KW-0326">Glycosidase</keyword>
<protein>
    <submittedName>
        <fullName evidence="7">Hydrolase</fullName>
    </submittedName>
</protein>